<dbReference type="CDD" id="cd00620">
    <property type="entry name" value="Methyltransferase_Sun"/>
    <property type="match status" value="1"/>
</dbReference>
<feature type="domain" description="SAM-dependent MTase RsmB/NOP-type" evidence="15">
    <location>
        <begin position="158"/>
        <end position="435"/>
    </location>
</feature>
<dbReference type="SUPFAM" id="SSF48013">
    <property type="entry name" value="NusB-like"/>
    <property type="match status" value="1"/>
</dbReference>
<dbReference type="InterPro" id="IPR049560">
    <property type="entry name" value="MeTrfase_RsmB-F_NOP2_cat"/>
</dbReference>
<dbReference type="NCBIfam" id="NF008149">
    <property type="entry name" value="PRK10901.1"/>
    <property type="match status" value="1"/>
</dbReference>
<feature type="active site" description="Nucleophile" evidence="14">
    <location>
        <position position="370"/>
    </location>
</feature>
<dbReference type="RefSeq" id="WP_104428833.1">
    <property type="nucleotide sequence ID" value="NZ_PTIZ01000005.1"/>
</dbReference>
<evidence type="ECO:0000256" key="12">
    <source>
        <dbReference type="ARBA" id="ARBA00031088"/>
    </source>
</evidence>
<dbReference type="PANTHER" id="PTHR22807:SF61">
    <property type="entry name" value="NOL1_NOP2_SUN FAMILY PROTEIN _ ANTITERMINATION NUSB DOMAIN-CONTAINING PROTEIN"/>
    <property type="match status" value="1"/>
</dbReference>
<dbReference type="CDD" id="cd02440">
    <property type="entry name" value="AdoMet_MTases"/>
    <property type="match status" value="1"/>
</dbReference>
<dbReference type="Gene3D" id="3.30.70.1170">
    <property type="entry name" value="Sun protein, domain 3"/>
    <property type="match status" value="1"/>
</dbReference>
<dbReference type="GO" id="GO:0070475">
    <property type="term" value="P:rRNA base methylation"/>
    <property type="evidence" value="ECO:0007669"/>
    <property type="project" value="TreeGrafter"/>
</dbReference>
<name>A0A2S6HDS2_9GAMM</name>
<dbReference type="Gene3D" id="3.40.50.150">
    <property type="entry name" value="Vaccinia Virus protein VP39"/>
    <property type="match status" value="1"/>
</dbReference>
<feature type="binding site" evidence="14">
    <location>
        <begin position="248"/>
        <end position="254"/>
    </location>
    <ligand>
        <name>S-adenosyl-L-methionine</name>
        <dbReference type="ChEBI" id="CHEBI:59789"/>
    </ligand>
</feature>
<dbReference type="PRINTS" id="PR02008">
    <property type="entry name" value="RCMTFAMILY"/>
</dbReference>
<dbReference type="Gene3D" id="1.10.940.10">
    <property type="entry name" value="NusB-like"/>
    <property type="match status" value="1"/>
</dbReference>
<comment type="caution">
    <text evidence="16">The sequence shown here is derived from an EMBL/GenBank/DDBJ whole genome shotgun (WGS) entry which is preliminary data.</text>
</comment>
<dbReference type="InterPro" id="IPR004573">
    <property type="entry name" value="rRNA_ssu_MeTfrase_B"/>
</dbReference>
<dbReference type="EMBL" id="PTIZ01000005">
    <property type="protein sequence ID" value="PPK75590.1"/>
    <property type="molecule type" value="Genomic_DNA"/>
</dbReference>
<evidence type="ECO:0000256" key="11">
    <source>
        <dbReference type="ARBA" id="ARBA00030399"/>
    </source>
</evidence>
<evidence type="ECO:0000256" key="7">
    <source>
        <dbReference type="ARBA" id="ARBA00022603"/>
    </source>
</evidence>
<dbReference type="InterPro" id="IPR035926">
    <property type="entry name" value="NusB-like_sf"/>
</dbReference>
<dbReference type="GO" id="GO:0003723">
    <property type="term" value="F:RNA binding"/>
    <property type="evidence" value="ECO:0007669"/>
    <property type="project" value="UniProtKB-UniRule"/>
</dbReference>
<evidence type="ECO:0000256" key="10">
    <source>
        <dbReference type="ARBA" id="ARBA00022884"/>
    </source>
</evidence>
<proteinExistence type="inferred from homology"/>
<feature type="binding site" evidence="14">
    <location>
        <position position="317"/>
    </location>
    <ligand>
        <name>S-adenosyl-L-methionine</name>
        <dbReference type="ChEBI" id="CHEBI:59789"/>
    </ligand>
</feature>
<evidence type="ECO:0000256" key="14">
    <source>
        <dbReference type="PROSITE-ProRule" id="PRU01023"/>
    </source>
</evidence>
<dbReference type="PANTHER" id="PTHR22807">
    <property type="entry name" value="NOP2 YEAST -RELATED NOL1/NOP2/FMU SUN DOMAIN-CONTAINING"/>
    <property type="match status" value="1"/>
</dbReference>
<dbReference type="FunFam" id="3.40.50.150:FF:000022">
    <property type="entry name" value="Ribosomal RNA small subunit methyltransferase B"/>
    <property type="match status" value="1"/>
</dbReference>
<dbReference type="AlphaFoldDB" id="A0A2S6HDS2"/>
<keyword evidence="6" id="KW-0698">rRNA processing</keyword>
<evidence type="ECO:0000256" key="5">
    <source>
        <dbReference type="ARBA" id="ARBA00022490"/>
    </source>
</evidence>
<dbReference type="InterPro" id="IPR029063">
    <property type="entry name" value="SAM-dependent_MTases_sf"/>
</dbReference>
<keyword evidence="10 14" id="KW-0694">RNA-binding</keyword>
<evidence type="ECO:0000256" key="1">
    <source>
        <dbReference type="ARBA" id="ARBA00002724"/>
    </source>
</evidence>
<dbReference type="InterPro" id="IPR023267">
    <property type="entry name" value="RCMT"/>
</dbReference>
<dbReference type="InterPro" id="IPR001678">
    <property type="entry name" value="MeTrfase_RsmB-F_NOP2_dom"/>
</dbReference>
<dbReference type="SUPFAM" id="SSF53335">
    <property type="entry name" value="S-adenosyl-L-methionine-dependent methyltransferases"/>
    <property type="match status" value="1"/>
</dbReference>
<dbReference type="InterPro" id="IPR048019">
    <property type="entry name" value="RsmB-like_N"/>
</dbReference>
<evidence type="ECO:0000313" key="16">
    <source>
        <dbReference type="EMBL" id="PPK75590.1"/>
    </source>
</evidence>
<protein>
    <recommendedName>
        <fullName evidence="4">16S rRNA (cytosine(967)-C(5))-methyltransferase</fullName>
        <ecNumber evidence="4">2.1.1.176</ecNumber>
    </recommendedName>
    <alternativeName>
        <fullName evidence="11">16S rRNA m5C967 methyltransferase</fullName>
    </alternativeName>
    <alternativeName>
        <fullName evidence="12">rRNA (cytosine-C(5)-)-methyltransferase RsmB</fullName>
    </alternativeName>
</protein>
<reference evidence="16 17" key="1">
    <citation type="submission" date="2018-02" db="EMBL/GenBank/DDBJ databases">
        <title>Subsurface microbial communities from deep shales in Ohio and West Virginia, USA.</title>
        <authorList>
            <person name="Wrighton K."/>
        </authorList>
    </citation>
    <scope>NUCLEOTIDE SEQUENCE [LARGE SCALE GENOMIC DNA]</scope>
    <source>
        <strain evidence="16 17">OWC-DMM</strain>
    </source>
</reference>
<comment type="catalytic activity">
    <reaction evidence="13">
        <text>cytidine(967) in 16S rRNA + S-adenosyl-L-methionine = 5-methylcytidine(967) in 16S rRNA + S-adenosyl-L-homocysteine + H(+)</text>
        <dbReference type="Rhea" id="RHEA:42748"/>
        <dbReference type="Rhea" id="RHEA-COMP:10219"/>
        <dbReference type="Rhea" id="RHEA-COMP:10220"/>
        <dbReference type="ChEBI" id="CHEBI:15378"/>
        <dbReference type="ChEBI" id="CHEBI:57856"/>
        <dbReference type="ChEBI" id="CHEBI:59789"/>
        <dbReference type="ChEBI" id="CHEBI:74483"/>
        <dbReference type="ChEBI" id="CHEBI:82748"/>
        <dbReference type="EC" id="2.1.1.176"/>
    </reaction>
</comment>
<evidence type="ECO:0000256" key="4">
    <source>
        <dbReference type="ARBA" id="ARBA00012140"/>
    </source>
</evidence>
<dbReference type="InterPro" id="IPR054728">
    <property type="entry name" value="RsmB-like_ferredoxin"/>
</dbReference>
<dbReference type="FunFam" id="3.30.70.1170:FF:000002">
    <property type="entry name" value="Ribosomal RNA small subunit methyltransferase B"/>
    <property type="match status" value="1"/>
</dbReference>
<evidence type="ECO:0000313" key="17">
    <source>
        <dbReference type="Proteomes" id="UP000240010"/>
    </source>
</evidence>
<evidence type="ECO:0000256" key="6">
    <source>
        <dbReference type="ARBA" id="ARBA00022552"/>
    </source>
</evidence>
<gene>
    <name evidence="16" type="ORF">B0F87_10556</name>
</gene>
<keyword evidence="7 14" id="KW-0489">Methyltransferase</keyword>
<dbReference type="Pfam" id="PF01189">
    <property type="entry name" value="Methyltr_RsmB-F"/>
    <property type="match status" value="1"/>
</dbReference>
<feature type="binding site" evidence="14">
    <location>
        <position position="298"/>
    </location>
    <ligand>
        <name>S-adenosyl-L-methionine</name>
        <dbReference type="ChEBI" id="CHEBI:59789"/>
    </ligand>
</feature>
<accession>A0A2S6HDS2</accession>
<comment type="function">
    <text evidence="1">Specifically methylates the cytosine at position 967 (m5C967) of 16S rRNA.</text>
</comment>
<evidence type="ECO:0000259" key="15">
    <source>
        <dbReference type="PROSITE" id="PS51686"/>
    </source>
</evidence>
<dbReference type="Pfam" id="PF01029">
    <property type="entry name" value="NusB"/>
    <property type="match status" value="1"/>
</dbReference>
<feature type="binding site" evidence="14">
    <location>
        <position position="272"/>
    </location>
    <ligand>
        <name>S-adenosyl-L-methionine</name>
        <dbReference type="ChEBI" id="CHEBI:59789"/>
    </ligand>
</feature>
<keyword evidence="8 14" id="KW-0808">Transferase</keyword>
<keyword evidence="9 14" id="KW-0949">S-adenosyl-L-methionine</keyword>
<dbReference type="InterPro" id="IPR018314">
    <property type="entry name" value="RsmB/NOL1/NOP2-like_CS"/>
</dbReference>
<comment type="similarity">
    <text evidence="3 14">Belongs to the class I-like SAM-binding methyltransferase superfamily. RsmB/NOP family.</text>
</comment>
<keyword evidence="5" id="KW-0963">Cytoplasm</keyword>
<dbReference type="EC" id="2.1.1.176" evidence="4"/>
<comment type="subcellular location">
    <subcellularLocation>
        <location evidence="2">Cytoplasm</location>
    </subcellularLocation>
</comment>
<dbReference type="PROSITE" id="PS01153">
    <property type="entry name" value="NOL1_NOP2_SUN"/>
    <property type="match status" value="1"/>
</dbReference>
<dbReference type="PROSITE" id="PS51686">
    <property type="entry name" value="SAM_MT_RSMB_NOP"/>
    <property type="match status" value="1"/>
</dbReference>
<dbReference type="Proteomes" id="UP000240010">
    <property type="component" value="Unassembled WGS sequence"/>
</dbReference>
<evidence type="ECO:0000256" key="3">
    <source>
        <dbReference type="ARBA" id="ARBA00007494"/>
    </source>
</evidence>
<dbReference type="NCBIfam" id="NF011494">
    <property type="entry name" value="PRK14902.1"/>
    <property type="match status" value="1"/>
</dbReference>
<evidence type="ECO:0000256" key="13">
    <source>
        <dbReference type="ARBA" id="ARBA00047283"/>
    </source>
</evidence>
<evidence type="ECO:0000256" key="9">
    <source>
        <dbReference type="ARBA" id="ARBA00022691"/>
    </source>
</evidence>
<organism evidence="16 17">
    <name type="scientific">Methylobacter tundripaludum</name>
    <dbReference type="NCBI Taxonomy" id="173365"/>
    <lineage>
        <taxon>Bacteria</taxon>
        <taxon>Pseudomonadati</taxon>
        <taxon>Pseudomonadota</taxon>
        <taxon>Gammaproteobacteria</taxon>
        <taxon>Methylococcales</taxon>
        <taxon>Methylococcaceae</taxon>
        <taxon>Methylobacter</taxon>
    </lineage>
</organism>
<dbReference type="InterPro" id="IPR006027">
    <property type="entry name" value="NusB_RsmB_TIM44"/>
</dbReference>
<dbReference type="GO" id="GO:0009383">
    <property type="term" value="F:rRNA (cytosine-C5-)-methyltransferase activity"/>
    <property type="evidence" value="ECO:0007669"/>
    <property type="project" value="TreeGrafter"/>
</dbReference>
<dbReference type="NCBIfam" id="TIGR00563">
    <property type="entry name" value="rsmB"/>
    <property type="match status" value="1"/>
</dbReference>
<dbReference type="GO" id="GO:0005829">
    <property type="term" value="C:cytosol"/>
    <property type="evidence" value="ECO:0007669"/>
    <property type="project" value="TreeGrafter"/>
</dbReference>
<evidence type="ECO:0000256" key="2">
    <source>
        <dbReference type="ARBA" id="ARBA00004496"/>
    </source>
</evidence>
<dbReference type="GO" id="GO:0006355">
    <property type="term" value="P:regulation of DNA-templated transcription"/>
    <property type="evidence" value="ECO:0007669"/>
    <property type="project" value="InterPro"/>
</dbReference>
<evidence type="ECO:0000256" key="8">
    <source>
        <dbReference type="ARBA" id="ARBA00022679"/>
    </source>
</evidence>
<sequence>MNTRLVAARVLSRVLQDGQSLTAALDNAFPSIESSKDRAFIQALCYGVCRQYHRLDFILSQLLDKPLKDTDVKALALVGLYQLKFMRVKPHAAVSETVLAARKKPWAKSLINAVLRTYLREQEGLEHKADKCQVAALSHPDWLIKQIEQDWPEQALNIFLENNQQPPMVLRVNLTKTSREDYLQLLTGQDIAAEAVSFCRSAIRLDKPVPVDMLPGFSDGLVSVQDTAAQLAAGLLDVRPGHRVLDVCAAPGGKTAHILESQPQLKELVAVDIDESRMQRISENLQRLNLRATLVVGDAANPASWWDGKPFDRILLDAPCSALGVIRRHPDIKLLRRVEDIGQLQALQKNILQAVWPLLAPGGLMLYATCSILKQENEQQVQAFLAEHGDAVELPLFPSSSLGTTDWGINGVCGRQILTGESAMDGFYYACLSKQ</sequence>
<dbReference type="Pfam" id="PF22458">
    <property type="entry name" value="RsmF-B_ferredox"/>
    <property type="match status" value="1"/>
</dbReference>